<evidence type="ECO:0000313" key="6">
    <source>
        <dbReference type="Proteomes" id="UP001642409"/>
    </source>
</evidence>
<gene>
    <name evidence="3" type="ORF">HINF_LOCUS13735</name>
    <name evidence="4" type="ORF">HINF_LOCUS73978</name>
    <name evidence="5" type="ORF">HINF_LOCUS74409</name>
    <name evidence="2" type="ORF">HINF_LOCUS8175</name>
</gene>
<dbReference type="SUPFAM" id="SSF55136">
    <property type="entry name" value="Probable bacterial effector-binding domain"/>
    <property type="match status" value="1"/>
</dbReference>
<reference evidence="3" key="1">
    <citation type="submission" date="2023-06" db="EMBL/GenBank/DDBJ databases">
        <authorList>
            <person name="Kurt Z."/>
        </authorList>
    </citation>
    <scope>NUCLEOTIDE SEQUENCE</scope>
</reference>
<comment type="caution">
    <text evidence="3">The sequence shown here is derived from an EMBL/GenBank/DDBJ whole genome shotgun (WGS) entry which is preliminary data.</text>
</comment>
<accession>A0AA86NTZ2</accession>
<dbReference type="AlphaFoldDB" id="A0AA86NTZ2"/>
<feature type="domain" description="AraC effector-binding" evidence="1">
    <location>
        <begin position="1"/>
        <end position="147"/>
    </location>
</feature>
<dbReference type="InterPro" id="IPR011256">
    <property type="entry name" value="Reg_factor_effector_dom_sf"/>
</dbReference>
<sequence length="147" mass="16494">MQTEVIETIHGHAMFVNAPYTDSPKLYNALWEHVKGLKLPEMLFIFQCFDTPEKFANPTHEYVCLIGSHQALAPIEGVKQHTIPGGNNLTTIHKGAYNKVGAAYQALSDEVAAKHLKMRGVPFEIYLNDPAEVKEEEQLTKVCFPIE</sequence>
<dbReference type="Gene3D" id="3.20.80.10">
    <property type="entry name" value="Regulatory factor, effector binding domain"/>
    <property type="match status" value="1"/>
</dbReference>
<evidence type="ECO:0000313" key="2">
    <source>
        <dbReference type="EMBL" id="CAI9920530.1"/>
    </source>
</evidence>
<reference evidence="4 6" key="2">
    <citation type="submission" date="2024-07" db="EMBL/GenBank/DDBJ databases">
        <authorList>
            <person name="Akdeniz Z."/>
        </authorList>
    </citation>
    <scope>NUCLEOTIDE SEQUENCE [LARGE SCALE GENOMIC DNA]</scope>
</reference>
<evidence type="ECO:0000313" key="4">
    <source>
        <dbReference type="EMBL" id="CAL6106815.1"/>
    </source>
</evidence>
<dbReference type="Proteomes" id="UP001642409">
    <property type="component" value="Unassembled WGS sequence"/>
</dbReference>
<protein>
    <submittedName>
        <fullName evidence="3">Transcription activator effector binding</fullName>
    </submittedName>
    <submittedName>
        <fullName evidence="4">Transcription_activator effector binding</fullName>
    </submittedName>
</protein>
<proteinExistence type="predicted"/>
<dbReference type="EMBL" id="CATOUU010000361">
    <property type="protein sequence ID" value="CAI9926090.1"/>
    <property type="molecule type" value="Genomic_DNA"/>
</dbReference>
<evidence type="ECO:0000313" key="5">
    <source>
        <dbReference type="EMBL" id="CAL6107265.1"/>
    </source>
</evidence>
<dbReference type="Pfam" id="PF06445">
    <property type="entry name" value="GyrI-like"/>
    <property type="match status" value="1"/>
</dbReference>
<dbReference type="InterPro" id="IPR029442">
    <property type="entry name" value="GyrI-like"/>
</dbReference>
<dbReference type="EMBL" id="CATOUU010000201">
    <property type="protein sequence ID" value="CAI9920530.1"/>
    <property type="molecule type" value="Genomic_DNA"/>
</dbReference>
<dbReference type="EMBL" id="CAXDID020000618">
    <property type="protein sequence ID" value="CAL6106815.1"/>
    <property type="molecule type" value="Genomic_DNA"/>
</dbReference>
<keyword evidence="6" id="KW-1185">Reference proteome</keyword>
<evidence type="ECO:0000259" key="1">
    <source>
        <dbReference type="SMART" id="SM00871"/>
    </source>
</evidence>
<dbReference type="InterPro" id="IPR010499">
    <property type="entry name" value="AraC_E-bd"/>
</dbReference>
<dbReference type="SMART" id="SM00871">
    <property type="entry name" value="AraC_E_bind"/>
    <property type="match status" value="1"/>
</dbReference>
<dbReference type="EMBL" id="CAXDID020000633">
    <property type="protein sequence ID" value="CAL6107265.1"/>
    <property type="molecule type" value="Genomic_DNA"/>
</dbReference>
<evidence type="ECO:0000313" key="3">
    <source>
        <dbReference type="EMBL" id="CAI9926090.1"/>
    </source>
</evidence>
<organism evidence="3">
    <name type="scientific">Hexamita inflata</name>
    <dbReference type="NCBI Taxonomy" id="28002"/>
    <lineage>
        <taxon>Eukaryota</taxon>
        <taxon>Metamonada</taxon>
        <taxon>Diplomonadida</taxon>
        <taxon>Hexamitidae</taxon>
        <taxon>Hexamitinae</taxon>
        <taxon>Hexamita</taxon>
    </lineage>
</organism>
<name>A0AA86NTZ2_9EUKA</name>